<dbReference type="AlphaFoldDB" id="A0A6A7AKV0"/>
<organism evidence="1 2">
    <name type="scientific">Ophiobolus disseminans</name>
    <dbReference type="NCBI Taxonomy" id="1469910"/>
    <lineage>
        <taxon>Eukaryota</taxon>
        <taxon>Fungi</taxon>
        <taxon>Dikarya</taxon>
        <taxon>Ascomycota</taxon>
        <taxon>Pezizomycotina</taxon>
        <taxon>Dothideomycetes</taxon>
        <taxon>Pleosporomycetidae</taxon>
        <taxon>Pleosporales</taxon>
        <taxon>Pleosporineae</taxon>
        <taxon>Phaeosphaeriaceae</taxon>
        <taxon>Ophiobolus</taxon>
    </lineage>
</organism>
<sequence>MLKLPSSFTRHHAIGSKRDEPLWSHLVFFELSNRPLECWSTLIISLVIVSTERALRLRLSLPVPRTTFSFRNRPGTITRRLVSSILKETNATHAFWFTNLWKTPSRTSSQAGNHFMVQVLPS</sequence>
<keyword evidence="2" id="KW-1185">Reference proteome</keyword>
<accession>A0A6A7AKV0</accession>
<proteinExistence type="predicted"/>
<name>A0A6A7AKV0_9PLEO</name>
<evidence type="ECO:0000313" key="1">
    <source>
        <dbReference type="EMBL" id="KAF2833328.1"/>
    </source>
</evidence>
<reference evidence="1" key="1">
    <citation type="journal article" date="2020" name="Stud. Mycol.">
        <title>101 Dothideomycetes genomes: a test case for predicting lifestyles and emergence of pathogens.</title>
        <authorList>
            <person name="Haridas S."/>
            <person name="Albert R."/>
            <person name="Binder M."/>
            <person name="Bloem J."/>
            <person name="Labutti K."/>
            <person name="Salamov A."/>
            <person name="Andreopoulos B."/>
            <person name="Baker S."/>
            <person name="Barry K."/>
            <person name="Bills G."/>
            <person name="Bluhm B."/>
            <person name="Cannon C."/>
            <person name="Castanera R."/>
            <person name="Culley D."/>
            <person name="Daum C."/>
            <person name="Ezra D."/>
            <person name="Gonzalez J."/>
            <person name="Henrissat B."/>
            <person name="Kuo A."/>
            <person name="Liang C."/>
            <person name="Lipzen A."/>
            <person name="Lutzoni F."/>
            <person name="Magnuson J."/>
            <person name="Mondo S."/>
            <person name="Nolan M."/>
            <person name="Ohm R."/>
            <person name="Pangilinan J."/>
            <person name="Park H.-J."/>
            <person name="Ramirez L."/>
            <person name="Alfaro M."/>
            <person name="Sun H."/>
            <person name="Tritt A."/>
            <person name="Yoshinaga Y."/>
            <person name="Zwiers L.-H."/>
            <person name="Turgeon B."/>
            <person name="Goodwin S."/>
            <person name="Spatafora J."/>
            <person name="Crous P."/>
            <person name="Grigoriev I."/>
        </authorList>
    </citation>
    <scope>NUCLEOTIDE SEQUENCE</scope>
    <source>
        <strain evidence="1">CBS 113818</strain>
    </source>
</reference>
<protein>
    <submittedName>
        <fullName evidence="1">Uncharacterized protein</fullName>
    </submittedName>
</protein>
<dbReference type="EMBL" id="MU006216">
    <property type="protein sequence ID" value="KAF2833328.1"/>
    <property type="molecule type" value="Genomic_DNA"/>
</dbReference>
<gene>
    <name evidence="1" type="ORF">CC86DRAFT_8322</name>
</gene>
<dbReference type="Proteomes" id="UP000799424">
    <property type="component" value="Unassembled WGS sequence"/>
</dbReference>
<evidence type="ECO:0000313" key="2">
    <source>
        <dbReference type="Proteomes" id="UP000799424"/>
    </source>
</evidence>